<feature type="domain" description="VHS" evidence="1">
    <location>
        <begin position="15"/>
        <end position="101"/>
    </location>
</feature>
<dbReference type="PROSITE" id="PS50179">
    <property type="entry name" value="VHS"/>
    <property type="match status" value="1"/>
</dbReference>
<dbReference type="SUPFAM" id="SSF48464">
    <property type="entry name" value="ENTH/VHS domain"/>
    <property type="match status" value="1"/>
</dbReference>
<accession>A0A0C2MXI6</accession>
<dbReference type="InterPro" id="IPR002014">
    <property type="entry name" value="VHS_dom"/>
</dbReference>
<keyword evidence="3" id="KW-1185">Reference proteome</keyword>
<dbReference type="GO" id="GO:0043130">
    <property type="term" value="F:ubiquitin binding"/>
    <property type="evidence" value="ECO:0007669"/>
    <property type="project" value="InterPro"/>
</dbReference>
<dbReference type="Pfam" id="PF00790">
    <property type="entry name" value="VHS"/>
    <property type="match status" value="1"/>
</dbReference>
<gene>
    <name evidence="2" type="ORF">RF11_14239</name>
</gene>
<organism evidence="2 3">
    <name type="scientific">Thelohanellus kitauei</name>
    <name type="common">Myxosporean</name>
    <dbReference type="NCBI Taxonomy" id="669202"/>
    <lineage>
        <taxon>Eukaryota</taxon>
        <taxon>Metazoa</taxon>
        <taxon>Cnidaria</taxon>
        <taxon>Myxozoa</taxon>
        <taxon>Myxosporea</taxon>
        <taxon>Bivalvulida</taxon>
        <taxon>Platysporina</taxon>
        <taxon>Myxobolidae</taxon>
        <taxon>Thelohanellus</taxon>
    </lineage>
</organism>
<dbReference type="Proteomes" id="UP000031668">
    <property type="component" value="Unassembled WGS sequence"/>
</dbReference>
<protein>
    <recommendedName>
        <fullName evidence="1">VHS domain-containing protein</fullName>
    </recommendedName>
</protein>
<evidence type="ECO:0000313" key="2">
    <source>
        <dbReference type="EMBL" id="KII66347.1"/>
    </source>
</evidence>
<proteinExistence type="predicted"/>
<dbReference type="InterPro" id="IPR008942">
    <property type="entry name" value="ENTH_VHS"/>
</dbReference>
<comment type="caution">
    <text evidence="2">The sequence shown here is derived from an EMBL/GenBank/DDBJ whole genome shotgun (WGS) entry which is preliminary data.</text>
</comment>
<dbReference type="EMBL" id="JWZT01003552">
    <property type="protein sequence ID" value="KII66347.1"/>
    <property type="molecule type" value="Genomic_DNA"/>
</dbReference>
<dbReference type="GO" id="GO:0035091">
    <property type="term" value="F:phosphatidylinositol binding"/>
    <property type="evidence" value="ECO:0007669"/>
    <property type="project" value="InterPro"/>
</dbReference>
<evidence type="ECO:0000313" key="3">
    <source>
        <dbReference type="Proteomes" id="UP000031668"/>
    </source>
</evidence>
<sequence length="101" mass="11897">MKRLLGIWDHDLEMAVRDDTVGSNHDQMRKFVDFIKYDTPSYPEALSMILIRFKNSEGISSIHCLNLLDLCMEQLGHPFIIYVDRYNVLNMFVKRVHPKVL</sequence>
<reference evidence="2 3" key="1">
    <citation type="journal article" date="2014" name="Genome Biol. Evol.">
        <title>The genome of the myxosporean Thelohanellus kitauei shows adaptations to nutrient acquisition within its fish host.</title>
        <authorList>
            <person name="Yang Y."/>
            <person name="Xiong J."/>
            <person name="Zhou Z."/>
            <person name="Huo F."/>
            <person name="Miao W."/>
            <person name="Ran C."/>
            <person name="Liu Y."/>
            <person name="Zhang J."/>
            <person name="Feng J."/>
            <person name="Wang M."/>
            <person name="Wang M."/>
            <person name="Wang L."/>
            <person name="Yao B."/>
        </authorList>
    </citation>
    <scope>NUCLEOTIDE SEQUENCE [LARGE SCALE GENOMIC DNA]</scope>
    <source>
        <strain evidence="2">Wuqing</strain>
    </source>
</reference>
<evidence type="ECO:0000259" key="1">
    <source>
        <dbReference type="PROSITE" id="PS50179"/>
    </source>
</evidence>
<dbReference type="AlphaFoldDB" id="A0A0C2MXI6"/>
<name>A0A0C2MXI6_THEKT</name>
<dbReference type="Gene3D" id="1.25.40.90">
    <property type="match status" value="1"/>
</dbReference>